<keyword evidence="9" id="KW-1185">Reference proteome</keyword>
<feature type="domain" description="Cytochrome c" evidence="7">
    <location>
        <begin position="48"/>
        <end position="142"/>
    </location>
</feature>
<dbReference type="OrthoDB" id="5770300at2"/>
<keyword evidence="2 4" id="KW-0479">Metal-binding</keyword>
<dbReference type="EMBL" id="BANB01000073">
    <property type="protein sequence ID" value="GAN76198.1"/>
    <property type="molecule type" value="Genomic_DNA"/>
</dbReference>
<dbReference type="Pfam" id="PF13442">
    <property type="entry name" value="Cytochrome_CBB3"/>
    <property type="match status" value="1"/>
</dbReference>
<evidence type="ECO:0000256" key="1">
    <source>
        <dbReference type="ARBA" id="ARBA00022617"/>
    </source>
</evidence>
<dbReference type="GO" id="GO:0009055">
    <property type="term" value="F:electron transfer activity"/>
    <property type="evidence" value="ECO:0007669"/>
    <property type="project" value="InterPro"/>
</dbReference>
<accession>A0A0D6P4T2</accession>
<dbReference type="SUPFAM" id="SSF46626">
    <property type="entry name" value="Cytochrome c"/>
    <property type="match status" value="1"/>
</dbReference>
<evidence type="ECO:0000256" key="4">
    <source>
        <dbReference type="PROSITE-ProRule" id="PRU00433"/>
    </source>
</evidence>
<comment type="caution">
    <text evidence="8">The sequence shown here is derived from an EMBL/GenBank/DDBJ whole genome shotgun (WGS) entry which is preliminary data.</text>
</comment>
<dbReference type="AlphaFoldDB" id="A0A0D6P4T2"/>
<keyword evidence="1 4" id="KW-0349">Heme</keyword>
<keyword evidence="6" id="KW-0732">Signal</keyword>
<organism evidence="8 9">
    <name type="scientific">Acidisphaera rubrifaciens HS-AP3</name>
    <dbReference type="NCBI Taxonomy" id="1231350"/>
    <lineage>
        <taxon>Bacteria</taxon>
        <taxon>Pseudomonadati</taxon>
        <taxon>Pseudomonadota</taxon>
        <taxon>Alphaproteobacteria</taxon>
        <taxon>Acetobacterales</taxon>
        <taxon>Acetobacteraceae</taxon>
        <taxon>Acidisphaera</taxon>
    </lineage>
</organism>
<evidence type="ECO:0000256" key="6">
    <source>
        <dbReference type="SAM" id="SignalP"/>
    </source>
</evidence>
<keyword evidence="3 4" id="KW-0408">Iron</keyword>
<feature type="region of interest" description="Disordered" evidence="5">
    <location>
        <begin position="147"/>
        <end position="170"/>
    </location>
</feature>
<evidence type="ECO:0000256" key="2">
    <source>
        <dbReference type="ARBA" id="ARBA00022723"/>
    </source>
</evidence>
<feature type="compositionally biased region" description="Basic and acidic residues" evidence="5">
    <location>
        <begin position="147"/>
        <end position="162"/>
    </location>
</feature>
<evidence type="ECO:0000313" key="8">
    <source>
        <dbReference type="EMBL" id="GAN76198.1"/>
    </source>
</evidence>
<name>A0A0D6P4T2_9PROT</name>
<feature type="signal peptide" evidence="6">
    <location>
        <begin position="1"/>
        <end position="23"/>
    </location>
</feature>
<protein>
    <submittedName>
        <fullName evidence="8">Cytochrome c-553i</fullName>
    </submittedName>
</protein>
<dbReference type="InterPro" id="IPR009056">
    <property type="entry name" value="Cyt_c-like_dom"/>
</dbReference>
<evidence type="ECO:0000256" key="3">
    <source>
        <dbReference type="ARBA" id="ARBA00023004"/>
    </source>
</evidence>
<evidence type="ECO:0000259" key="7">
    <source>
        <dbReference type="PROSITE" id="PS51007"/>
    </source>
</evidence>
<sequence>MKLTRAAGLAAILLLAATGAVRADGSGDPKPVSEDAGKYMDKDGNPTFNIKDGKVDFYTYIGYVRYAANCLQCHGPDGLGSTYAPSLVNSLQHLSYPQFMATVAGGKKDVSAAQTLVMPSLGTNKNVMCYIDAIYVYLRARSDGALDRERPKAHEPKPKGFQEAEDSCMG</sequence>
<proteinExistence type="predicted"/>
<dbReference type="RefSeq" id="WP_048859995.1">
    <property type="nucleotide sequence ID" value="NZ_BANB01000073.1"/>
</dbReference>
<dbReference type="InterPro" id="IPR036909">
    <property type="entry name" value="Cyt_c-like_dom_sf"/>
</dbReference>
<dbReference type="GO" id="GO:0020037">
    <property type="term" value="F:heme binding"/>
    <property type="evidence" value="ECO:0007669"/>
    <property type="project" value="InterPro"/>
</dbReference>
<dbReference type="NCBIfam" id="TIGR03874">
    <property type="entry name" value="4cys_cytochr"/>
    <property type="match status" value="1"/>
</dbReference>
<dbReference type="InterPro" id="IPR022411">
    <property type="entry name" value="C-typ_cyt_methanol_metab-rel"/>
</dbReference>
<reference evidence="8 9" key="1">
    <citation type="submission" date="2012-11" db="EMBL/GenBank/DDBJ databases">
        <title>Whole genome sequence of Acidisphaera rubrifaciens HS-AP3.</title>
        <authorList>
            <person name="Azuma Y."/>
            <person name="Higashiura N."/>
            <person name="Hirakawa H."/>
            <person name="Matsushita K."/>
        </authorList>
    </citation>
    <scope>NUCLEOTIDE SEQUENCE [LARGE SCALE GENOMIC DNA]</scope>
    <source>
        <strain evidence="8 9">HS-AP3</strain>
    </source>
</reference>
<gene>
    <name evidence="8" type="ORF">Asru_0073_09</name>
</gene>
<evidence type="ECO:0000256" key="5">
    <source>
        <dbReference type="SAM" id="MobiDB-lite"/>
    </source>
</evidence>
<dbReference type="GO" id="GO:0046872">
    <property type="term" value="F:metal ion binding"/>
    <property type="evidence" value="ECO:0007669"/>
    <property type="project" value="UniProtKB-KW"/>
</dbReference>
<dbReference type="Proteomes" id="UP000032680">
    <property type="component" value="Unassembled WGS sequence"/>
</dbReference>
<evidence type="ECO:0000313" key="9">
    <source>
        <dbReference type="Proteomes" id="UP000032680"/>
    </source>
</evidence>
<dbReference type="PROSITE" id="PS51007">
    <property type="entry name" value="CYTC"/>
    <property type="match status" value="1"/>
</dbReference>
<feature type="chain" id="PRO_5002309717" evidence="6">
    <location>
        <begin position="24"/>
        <end position="170"/>
    </location>
</feature>
<dbReference type="Gene3D" id="1.10.760.10">
    <property type="entry name" value="Cytochrome c-like domain"/>
    <property type="match status" value="1"/>
</dbReference>